<dbReference type="Proteomes" id="UP000530660">
    <property type="component" value="Unassembled WGS sequence"/>
</dbReference>
<evidence type="ECO:0000259" key="5">
    <source>
        <dbReference type="Pfam" id="PF00891"/>
    </source>
</evidence>
<accession>A0A7J7IQM2</accession>
<keyword evidence="1" id="KW-0489">Methyltransferase</keyword>
<dbReference type="Gene3D" id="1.10.10.10">
    <property type="entry name" value="Winged helix-like DNA-binding domain superfamily/Winged helix DNA-binding domain"/>
    <property type="match status" value="1"/>
</dbReference>
<dbReference type="InterPro" id="IPR036390">
    <property type="entry name" value="WH_DNA-bd_sf"/>
</dbReference>
<dbReference type="SUPFAM" id="SSF46785">
    <property type="entry name" value="Winged helix' DNA-binding domain"/>
    <property type="match status" value="1"/>
</dbReference>
<dbReference type="Pfam" id="PF08100">
    <property type="entry name" value="Dimerisation"/>
    <property type="match status" value="1"/>
</dbReference>
<keyword evidence="8" id="KW-1185">Reference proteome</keyword>
<proteinExistence type="predicted"/>
<dbReference type="PROSITE" id="PS51683">
    <property type="entry name" value="SAM_OMT_II"/>
    <property type="match status" value="1"/>
</dbReference>
<dbReference type="InterPro" id="IPR036388">
    <property type="entry name" value="WH-like_DNA-bd_sf"/>
</dbReference>
<organism evidence="7 8">
    <name type="scientific">Cyanidiococcus yangmingshanensis</name>
    <dbReference type="NCBI Taxonomy" id="2690220"/>
    <lineage>
        <taxon>Eukaryota</taxon>
        <taxon>Rhodophyta</taxon>
        <taxon>Bangiophyceae</taxon>
        <taxon>Cyanidiales</taxon>
        <taxon>Cyanidiaceae</taxon>
        <taxon>Cyanidiococcus</taxon>
    </lineage>
</organism>
<evidence type="ECO:0000313" key="7">
    <source>
        <dbReference type="EMBL" id="KAF6005308.1"/>
    </source>
</evidence>
<dbReference type="GO" id="GO:0032259">
    <property type="term" value="P:methylation"/>
    <property type="evidence" value="ECO:0007669"/>
    <property type="project" value="UniProtKB-KW"/>
</dbReference>
<evidence type="ECO:0000256" key="4">
    <source>
        <dbReference type="SAM" id="MobiDB-lite"/>
    </source>
</evidence>
<evidence type="ECO:0000256" key="1">
    <source>
        <dbReference type="ARBA" id="ARBA00022603"/>
    </source>
</evidence>
<keyword evidence="3" id="KW-0949">S-adenosyl-L-methionine</keyword>
<comment type="caution">
    <text evidence="7">The sequence shown here is derived from an EMBL/GenBank/DDBJ whole genome shotgun (WGS) entry which is preliminary data.</text>
</comment>
<gene>
    <name evidence="7" type="ORF">F1559_004247</name>
</gene>
<feature type="domain" description="O-methyltransferase C-terminal" evidence="5">
    <location>
        <begin position="213"/>
        <end position="423"/>
    </location>
</feature>
<evidence type="ECO:0000259" key="6">
    <source>
        <dbReference type="Pfam" id="PF08100"/>
    </source>
</evidence>
<evidence type="ECO:0000313" key="8">
    <source>
        <dbReference type="Proteomes" id="UP000530660"/>
    </source>
</evidence>
<dbReference type="Gene3D" id="3.40.50.150">
    <property type="entry name" value="Vaccinia Virus protein VP39"/>
    <property type="match status" value="1"/>
</dbReference>
<dbReference type="SUPFAM" id="SSF53335">
    <property type="entry name" value="S-adenosyl-L-methionine-dependent methyltransferases"/>
    <property type="match status" value="1"/>
</dbReference>
<dbReference type="AlphaFoldDB" id="A0A7J7IQM2"/>
<dbReference type="PANTHER" id="PTHR43712">
    <property type="entry name" value="PUTATIVE (AFU_ORTHOLOGUE AFUA_4G14580)-RELATED"/>
    <property type="match status" value="1"/>
</dbReference>
<dbReference type="OrthoDB" id="1606438at2759"/>
<feature type="region of interest" description="Disordered" evidence="4">
    <location>
        <begin position="188"/>
        <end position="212"/>
    </location>
</feature>
<feature type="compositionally biased region" description="Polar residues" evidence="4">
    <location>
        <begin position="200"/>
        <end position="212"/>
    </location>
</feature>
<protein>
    <recommendedName>
        <fullName evidence="9">O-methyltransferase domain-containing protein</fullName>
    </recommendedName>
</protein>
<keyword evidence="2" id="KW-0808">Transferase</keyword>
<dbReference type="GO" id="GO:0046983">
    <property type="term" value="F:protein dimerization activity"/>
    <property type="evidence" value="ECO:0007669"/>
    <property type="project" value="InterPro"/>
</dbReference>
<dbReference type="Pfam" id="PF00891">
    <property type="entry name" value="Methyltransf_2"/>
    <property type="match status" value="1"/>
</dbReference>
<dbReference type="EMBL" id="VWRR01000001">
    <property type="protein sequence ID" value="KAF6005308.1"/>
    <property type="molecule type" value="Genomic_DNA"/>
</dbReference>
<evidence type="ECO:0000256" key="3">
    <source>
        <dbReference type="ARBA" id="ARBA00022691"/>
    </source>
</evidence>
<dbReference type="CDD" id="cd02440">
    <property type="entry name" value="AdoMet_MTases"/>
    <property type="match status" value="1"/>
</dbReference>
<feature type="domain" description="O-methyltransferase dimerisation" evidence="6">
    <location>
        <begin position="73"/>
        <end position="157"/>
    </location>
</feature>
<dbReference type="InterPro" id="IPR001077">
    <property type="entry name" value="COMT_C"/>
</dbReference>
<dbReference type="InterPro" id="IPR029063">
    <property type="entry name" value="SAM-dependent_MTases_sf"/>
</dbReference>
<dbReference type="InterPro" id="IPR016461">
    <property type="entry name" value="COMT-like"/>
</dbReference>
<dbReference type="GO" id="GO:0008171">
    <property type="term" value="F:O-methyltransferase activity"/>
    <property type="evidence" value="ECO:0007669"/>
    <property type="project" value="InterPro"/>
</dbReference>
<dbReference type="PANTHER" id="PTHR43712:SF2">
    <property type="entry name" value="O-METHYLTRANSFERASE CICE"/>
    <property type="match status" value="1"/>
</dbReference>
<evidence type="ECO:0000256" key="2">
    <source>
        <dbReference type="ARBA" id="ARBA00022679"/>
    </source>
</evidence>
<name>A0A7J7IQM2_9RHOD</name>
<reference evidence="7 8" key="1">
    <citation type="journal article" date="2020" name="J. Phycol.">
        <title>Comparative genome analysis reveals Cyanidiococcus gen. nov., a new extremophilic red algal genus sister to Cyanidioschyzon (Cyanidioschyzonaceae, Rhodophyta).</title>
        <authorList>
            <person name="Liu S.-L."/>
            <person name="Chiang Y.-R."/>
            <person name="Yoon H.S."/>
            <person name="Fu H.-Y."/>
        </authorList>
    </citation>
    <scope>NUCLEOTIDE SEQUENCE [LARGE SCALE GENOMIC DNA]</scope>
    <source>
        <strain evidence="7 8">THAL066</strain>
    </source>
</reference>
<sequence length="449" mass="50501">MTAIWEQVKALFTIQHGSYAERPDTPEGRAYEQSLMLERTRSLPPWPLFKLGAVYGLGPQPAPVRVYQDGALFFLSACLGVAALFRFADIIGQHGGGLTAEEIAKECNCRDANAVARVLRACENWGYFESYAPNGQDLKRVANEQRLWRNTALSAMLRENHPQSARSMIVHLYVDVFPASSVLFESMRDSSGSDLEPDQIGTSAEESYQPSPTAFERVHQGTFWEYLARHPDRWDNFHGAMRGVDSGTTPSILQDIDWGRFLRVVDIGGADGSLTFHLLRSYALKGIIFDMPPVVEHAKQFWNSTPERAAMVTNGRVQFAAGDFLQGTGLPPAQEGDVYIMRNIWHDWRVQECVRIGQSIREAIGRVRNVHLIILEASIDQCARGSPLERMRALVDQTMLTVFGSRERDRLEFEVLLQRCGFQLTEMRPLRAPMVAVFAQPSPAWRSPS</sequence>
<evidence type="ECO:0008006" key="9">
    <source>
        <dbReference type="Google" id="ProtNLM"/>
    </source>
</evidence>
<dbReference type="InterPro" id="IPR012967">
    <property type="entry name" value="COMT_dimerisation"/>
</dbReference>